<keyword evidence="1" id="KW-1133">Transmembrane helix</keyword>
<organism evidence="2">
    <name type="scientific">mine drainage metagenome</name>
    <dbReference type="NCBI Taxonomy" id="410659"/>
    <lineage>
        <taxon>unclassified sequences</taxon>
        <taxon>metagenomes</taxon>
        <taxon>ecological metagenomes</taxon>
    </lineage>
</organism>
<feature type="transmembrane region" description="Helical" evidence="1">
    <location>
        <begin position="170"/>
        <end position="190"/>
    </location>
</feature>
<evidence type="ECO:0000313" key="2">
    <source>
        <dbReference type="EMBL" id="OIQ85202.1"/>
    </source>
</evidence>
<protein>
    <recommendedName>
        <fullName evidence="3">MxaA protein</fullName>
    </recommendedName>
</protein>
<dbReference type="EMBL" id="MLJW01000561">
    <property type="protein sequence ID" value="OIQ85202.1"/>
    <property type="molecule type" value="Genomic_DNA"/>
</dbReference>
<evidence type="ECO:0008006" key="3">
    <source>
        <dbReference type="Google" id="ProtNLM"/>
    </source>
</evidence>
<name>A0A1J5QP86_9ZZZZ</name>
<keyword evidence="1" id="KW-0812">Transmembrane</keyword>
<proteinExistence type="predicted"/>
<gene>
    <name evidence="2" type="ORF">GALL_329600</name>
</gene>
<comment type="caution">
    <text evidence="2">The sequence shown here is derived from an EMBL/GenBank/DDBJ whole genome shotgun (WGS) entry which is preliminary data.</text>
</comment>
<dbReference type="AlphaFoldDB" id="A0A1J5QP86"/>
<sequence>MKNLMIKFALSASLLLLAASASGQTLDVKILNLTNPAQSNGIQVGDVLNRTVEIEVDSQYQLSKAALPLKGENRDGIELSDLTFKSTQHDKKSIYTIALRYQVFASAAKPVVMQLPEEQFTFTGGTQALSVNVPVWHFWFSPLVAEGITNAKDNLQPQYKPALIDLSAHYTRLLLSLALLATGLLGLIYVNADKRWLPFMNGDFAQAHRSIKKLRSDQASTRQALMYMHQAFNQIYGANLFANELDQFLVVNPKFLKLKEDIRIFFAQSNAALFAGHTQTSHQKSSEQYMGELITLSKRLRDCERGV</sequence>
<reference evidence="2" key="1">
    <citation type="submission" date="2016-10" db="EMBL/GenBank/DDBJ databases">
        <title>Sequence of Gallionella enrichment culture.</title>
        <authorList>
            <person name="Poehlein A."/>
            <person name="Muehling M."/>
            <person name="Daniel R."/>
        </authorList>
    </citation>
    <scope>NUCLEOTIDE SEQUENCE</scope>
</reference>
<keyword evidence="1" id="KW-0472">Membrane</keyword>
<evidence type="ECO:0000256" key="1">
    <source>
        <dbReference type="SAM" id="Phobius"/>
    </source>
</evidence>
<accession>A0A1J5QP86</accession>